<dbReference type="FunFam" id="3.40.50.300:FF:000630">
    <property type="entry name" value="ATP-binding cassette (ABC) transporter, putative"/>
    <property type="match status" value="1"/>
</dbReference>
<evidence type="ECO:0000256" key="1">
    <source>
        <dbReference type="ARBA" id="ARBA00004128"/>
    </source>
</evidence>
<evidence type="ECO:0000256" key="4">
    <source>
        <dbReference type="ARBA" id="ARBA00022737"/>
    </source>
</evidence>
<dbReference type="FunFam" id="3.40.50.300:FF:000997">
    <property type="entry name" value="Multidrug resistance-associated protein 1"/>
    <property type="match status" value="1"/>
</dbReference>
<dbReference type="InterPro" id="IPR003439">
    <property type="entry name" value="ABC_transporter-like_ATP-bd"/>
</dbReference>
<comment type="caution">
    <text evidence="12">The sequence shown here is derived from an EMBL/GenBank/DDBJ whole genome shotgun (WGS) entry which is preliminary data.</text>
</comment>
<dbReference type="InterPro" id="IPR044726">
    <property type="entry name" value="ABCC_6TM_D2"/>
</dbReference>
<keyword evidence="7 9" id="KW-1133">Transmembrane helix</keyword>
<dbReference type="CDD" id="cd18580">
    <property type="entry name" value="ABC_6TM_ABCC_D2"/>
    <property type="match status" value="1"/>
</dbReference>
<evidence type="ECO:0000259" key="10">
    <source>
        <dbReference type="PROSITE" id="PS50893"/>
    </source>
</evidence>
<feature type="transmembrane region" description="Helical" evidence="9">
    <location>
        <begin position="21"/>
        <end position="42"/>
    </location>
</feature>
<dbReference type="Gene3D" id="3.40.50.300">
    <property type="entry name" value="P-loop containing nucleotide triphosphate hydrolases"/>
    <property type="match status" value="2"/>
</dbReference>
<feature type="domain" description="ABC transmembrane type-1" evidence="11">
    <location>
        <begin position="30"/>
        <end position="165"/>
    </location>
</feature>
<evidence type="ECO:0000256" key="3">
    <source>
        <dbReference type="ARBA" id="ARBA00022692"/>
    </source>
</evidence>
<dbReference type="GO" id="GO:0016887">
    <property type="term" value="F:ATP hydrolysis activity"/>
    <property type="evidence" value="ECO:0007669"/>
    <property type="project" value="InterPro"/>
</dbReference>
<keyword evidence="8 9" id="KW-0472">Membrane</keyword>
<evidence type="ECO:0000256" key="9">
    <source>
        <dbReference type="SAM" id="Phobius"/>
    </source>
</evidence>
<dbReference type="InterPro" id="IPR036640">
    <property type="entry name" value="ABC1_TM_sf"/>
</dbReference>
<dbReference type="SMART" id="SM00382">
    <property type="entry name" value="AAA"/>
    <property type="match status" value="2"/>
</dbReference>
<dbReference type="PROSITE" id="PS50893">
    <property type="entry name" value="ABC_TRANSPORTER_2"/>
    <property type="match status" value="2"/>
</dbReference>
<dbReference type="Proteomes" id="UP001210925">
    <property type="component" value="Unassembled WGS sequence"/>
</dbReference>
<keyword evidence="5" id="KW-0547">Nucleotide-binding</keyword>
<dbReference type="InterPro" id="IPR003593">
    <property type="entry name" value="AAA+_ATPase"/>
</dbReference>
<dbReference type="GO" id="GO:0005524">
    <property type="term" value="F:ATP binding"/>
    <property type="evidence" value="ECO:0007669"/>
    <property type="project" value="UniProtKB-KW"/>
</dbReference>
<evidence type="ECO:0000256" key="6">
    <source>
        <dbReference type="ARBA" id="ARBA00022840"/>
    </source>
</evidence>
<feature type="domain" description="ABC transporter" evidence="10">
    <location>
        <begin position="784"/>
        <end position="1019"/>
    </location>
</feature>
<gene>
    <name evidence="12" type="ORF">HK103_005600</name>
</gene>
<dbReference type="Pfam" id="PF00664">
    <property type="entry name" value="ABC_membrane"/>
    <property type="match status" value="1"/>
</dbReference>
<feature type="domain" description="ABC transmembrane type-1" evidence="11">
    <location>
        <begin position="486"/>
        <end position="746"/>
    </location>
</feature>
<evidence type="ECO:0000256" key="7">
    <source>
        <dbReference type="ARBA" id="ARBA00022989"/>
    </source>
</evidence>
<dbReference type="PROSITE" id="PS50929">
    <property type="entry name" value="ABC_TM1F"/>
    <property type="match status" value="2"/>
</dbReference>
<keyword evidence="13" id="KW-1185">Reference proteome</keyword>
<feature type="non-terminal residue" evidence="12">
    <location>
        <position position="1"/>
    </location>
</feature>
<dbReference type="AlphaFoldDB" id="A0AAD5UFK6"/>
<dbReference type="EMBL" id="JADGKB010000053">
    <property type="protein sequence ID" value="KAJ3256237.1"/>
    <property type="molecule type" value="Genomic_DNA"/>
</dbReference>
<evidence type="ECO:0000313" key="13">
    <source>
        <dbReference type="Proteomes" id="UP001210925"/>
    </source>
</evidence>
<dbReference type="SUPFAM" id="SSF90123">
    <property type="entry name" value="ABC transporter transmembrane region"/>
    <property type="match status" value="2"/>
</dbReference>
<comment type="subcellular location">
    <subcellularLocation>
        <location evidence="1">Vacuole membrane</location>
        <topology evidence="1">Multi-pass membrane protein</topology>
    </subcellularLocation>
</comment>
<dbReference type="CDD" id="cd03244">
    <property type="entry name" value="ABCC_MRP_domain2"/>
    <property type="match status" value="1"/>
</dbReference>
<sequence length="1032" mass="112925">VIKQKQVGILKGSNYEHDECLIGSAVFYSFIVVAACVIASAVSSSFEAKFYKEYSQAQDERLSIVREMFLGMQMIKYRILETDFYKKNMAARAKQLNGILRMFGCNFSAQILLEGSVDIILVTILTVYSQSHVLTPGIVFPVLGLCGNLTSPLASLLDILNSFSQGYVSIQRISSFLLAEEKAIPQESGEFERGTIKAENITWKWPNAKNDRATNEAFALKDIDIDIKPGMLVAVVGAVGCGKSTLLSGLLSELEQVSGKLNISGNIAYCPQSPWIMSGSIEENIIFGSAYDKSKLKTVIEAAGLTRDLDILADGIKSKVGEKGISLSGGQKARVSLARALYANSDIYLLDCPLAALDAKVGREVFDNAIKSYLKGNTVIMVTHSLAYLNQMDKIAVMEDGKIVEYGSFDDLMNVQNGKFANLMQDVIFNAPIEAEAEISPQIAVSSVKKEGKAIISTEDQSSGSVKGALYWHLLKMCGFALLPQIVGIVGFFGSTLGLPLWLTYWLGHASDDNQSFYLTVFQVIGYGGLLIMAIHYASSLLICWNVVQYLHVKSIKRILSAPMSFFDTNPSGRIINRLSSDLSNLDMAIPGIIISMSLNFINGISVVILSSVPAYYIKVYFSASNIELKRINSVKRSPLMSLYSESLSGMSTLQAFNVEAKWISTQQKLLDDYQGPGYIFNSLSTWMTFRLGMIFSTVTFAICLIAGNPNINPDTAAAIGLSLTYASQIASSFKRILSILGMAEQDIISIERLLYYAHEIPQEPEGELSIDPSVKSWPSSGKIQVQHLTMAYDSKPDVNVLHGLTLTIKPGERVGIVGRTGAGKSTFVSSLFRMNFTHSGRILIDNLDIETVGIKTLRGAMYMIPQNPILFQGTIRSNIDAHLEFTDDVLWDALDKCGLKKFVSSLEGGLDYAVESEGSNLSNGQVQLLCTVGAILHKPKIIVFDEATSALDAQSDQEIQTLIDTYCVGATVITIAHRLNTIIKYDKVMVLDQGTLVQFDTPKKLLAEDGLFKELATSAGNFEQLNTLINQ</sequence>
<evidence type="ECO:0000256" key="2">
    <source>
        <dbReference type="ARBA" id="ARBA00022448"/>
    </source>
</evidence>
<organism evidence="12 13">
    <name type="scientific">Boothiomyces macroporosus</name>
    <dbReference type="NCBI Taxonomy" id="261099"/>
    <lineage>
        <taxon>Eukaryota</taxon>
        <taxon>Fungi</taxon>
        <taxon>Fungi incertae sedis</taxon>
        <taxon>Chytridiomycota</taxon>
        <taxon>Chytridiomycota incertae sedis</taxon>
        <taxon>Chytridiomycetes</taxon>
        <taxon>Rhizophydiales</taxon>
        <taxon>Terramycetaceae</taxon>
        <taxon>Boothiomyces</taxon>
    </lineage>
</organism>
<dbReference type="SUPFAM" id="SSF52540">
    <property type="entry name" value="P-loop containing nucleoside triphosphate hydrolases"/>
    <property type="match status" value="2"/>
</dbReference>
<dbReference type="CDD" id="cd03250">
    <property type="entry name" value="ABCC_MRP_domain1"/>
    <property type="match status" value="1"/>
</dbReference>
<dbReference type="PANTHER" id="PTHR24223">
    <property type="entry name" value="ATP-BINDING CASSETTE SUB-FAMILY C"/>
    <property type="match status" value="1"/>
</dbReference>
<keyword evidence="3 9" id="KW-0812">Transmembrane</keyword>
<evidence type="ECO:0008006" key="14">
    <source>
        <dbReference type="Google" id="ProtNLM"/>
    </source>
</evidence>
<feature type="transmembrane region" description="Helical" evidence="9">
    <location>
        <begin position="689"/>
        <end position="708"/>
    </location>
</feature>
<dbReference type="PROSITE" id="PS00211">
    <property type="entry name" value="ABC_TRANSPORTER_1"/>
    <property type="match status" value="1"/>
</dbReference>
<name>A0AAD5UFK6_9FUNG</name>
<dbReference type="PANTHER" id="PTHR24223:SF443">
    <property type="entry name" value="MULTIDRUG-RESISTANCE LIKE PROTEIN 1, ISOFORM I"/>
    <property type="match status" value="1"/>
</dbReference>
<dbReference type="InterPro" id="IPR027417">
    <property type="entry name" value="P-loop_NTPase"/>
</dbReference>
<evidence type="ECO:0000313" key="12">
    <source>
        <dbReference type="EMBL" id="KAJ3256237.1"/>
    </source>
</evidence>
<feature type="domain" description="ABC transporter" evidence="10">
    <location>
        <begin position="196"/>
        <end position="425"/>
    </location>
</feature>
<evidence type="ECO:0000256" key="5">
    <source>
        <dbReference type="ARBA" id="ARBA00022741"/>
    </source>
</evidence>
<dbReference type="GO" id="GO:0000329">
    <property type="term" value="C:fungal-type vacuole membrane"/>
    <property type="evidence" value="ECO:0007669"/>
    <property type="project" value="UniProtKB-ARBA"/>
</dbReference>
<proteinExistence type="predicted"/>
<reference evidence="12" key="1">
    <citation type="submission" date="2020-05" db="EMBL/GenBank/DDBJ databases">
        <title>Phylogenomic resolution of chytrid fungi.</title>
        <authorList>
            <person name="Stajich J.E."/>
            <person name="Amses K."/>
            <person name="Simmons R."/>
            <person name="Seto K."/>
            <person name="Myers J."/>
            <person name="Bonds A."/>
            <person name="Quandt C.A."/>
            <person name="Barry K."/>
            <person name="Liu P."/>
            <person name="Grigoriev I."/>
            <person name="Longcore J.E."/>
            <person name="James T.Y."/>
        </authorList>
    </citation>
    <scope>NUCLEOTIDE SEQUENCE</scope>
    <source>
        <strain evidence="12">PLAUS21</strain>
    </source>
</reference>
<dbReference type="InterPro" id="IPR050173">
    <property type="entry name" value="ABC_transporter_C-like"/>
</dbReference>
<keyword evidence="6" id="KW-0067">ATP-binding</keyword>
<feature type="transmembrane region" description="Helical" evidence="9">
    <location>
        <begin position="480"/>
        <end position="505"/>
    </location>
</feature>
<dbReference type="InterPro" id="IPR011527">
    <property type="entry name" value="ABC1_TM_dom"/>
</dbReference>
<evidence type="ECO:0000259" key="11">
    <source>
        <dbReference type="PROSITE" id="PS50929"/>
    </source>
</evidence>
<evidence type="ECO:0000256" key="8">
    <source>
        <dbReference type="ARBA" id="ARBA00023136"/>
    </source>
</evidence>
<keyword evidence="4" id="KW-0677">Repeat</keyword>
<protein>
    <recommendedName>
        <fullName evidence="14">P-loop containing nucleoside triphosphate hydrolase protein</fullName>
    </recommendedName>
</protein>
<dbReference type="InterPro" id="IPR017871">
    <property type="entry name" value="ABC_transporter-like_CS"/>
</dbReference>
<dbReference type="GO" id="GO:0140359">
    <property type="term" value="F:ABC-type transporter activity"/>
    <property type="evidence" value="ECO:0007669"/>
    <property type="project" value="InterPro"/>
</dbReference>
<keyword evidence="2" id="KW-0813">Transport</keyword>
<feature type="transmembrane region" description="Helical" evidence="9">
    <location>
        <begin position="525"/>
        <end position="548"/>
    </location>
</feature>
<dbReference type="Gene3D" id="1.20.1560.10">
    <property type="entry name" value="ABC transporter type 1, transmembrane domain"/>
    <property type="match status" value="2"/>
</dbReference>
<dbReference type="Pfam" id="PF00005">
    <property type="entry name" value="ABC_tran"/>
    <property type="match status" value="2"/>
</dbReference>
<accession>A0AAD5UFK6</accession>